<keyword evidence="2" id="KW-0560">Oxidoreductase</keyword>
<dbReference type="EMBL" id="BAABIC010000009">
    <property type="protein sequence ID" value="GAA4691349.1"/>
    <property type="molecule type" value="Genomic_DNA"/>
</dbReference>
<evidence type="ECO:0000313" key="6">
    <source>
        <dbReference type="Proteomes" id="UP001500325"/>
    </source>
</evidence>
<dbReference type="InterPro" id="IPR036291">
    <property type="entry name" value="NAD(P)-bd_dom_sf"/>
</dbReference>
<comment type="caution">
    <text evidence="5">The sequence shown here is derived from an EMBL/GenBank/DDBJ whole genome shotgun (WGS) entry which is preliminary data.</text>
</comment>
<organism evidence="5 6">
    <name type="scientific">Pseudonocardia yuanmonensis</name>
    <dbReference type="NCBI Taxonomy" id="1095914"/>
    <lineage>
        <taxon>Bacteria</taxon>
        <taxon>Bacillati</taxon>
        <taxon>Actinomycetota</taxon>
        <taxon>Actinomycetes</taxon>
        <taxon>Pseudonocardiales</taxon>
        <taxon>Pseudonocardiaceae</taxon>
        <taxon>Pseudonocardia</taxon>
    </lineage>
</organism>
<sequence length="284" mass="30352">MGRMSGKVALVTGAGRGQGRSHALTLAREGADIIALDVPKAIETIEYETASAEDLRETVKGIEELDRRVLAFEGDARSQQALDDAVAAGVDEFGRIDVLVANHGVLSIDPFWEMSEQRWTEMLDVNLTGVWRACKAVAPQMIAQQSGSIVMTASINAFETQAGYAHYNASKAGVFSLMKNVAIELGGYGVRANCVCPGATNTKIIDWQNLRDQLLWPGASAADLFDVTKNWTALKGRKLLNPQSISNAVLWLASDDAADVTGVALPIDAGHLILPGYNGTPAEV</sequence>
<keyword evidence="3" id="KW-0520">NAD</keyword>
<dbReference type="SUPFAM" id="SSF51735">
    <property type="entry name" value="NAD(P)-binding Rossmann-fold domains"/>
    <property type="match status" value="1"/>
</dbReference>
<dbReference type="Pfam" id="PF00106">
    <property type="entry name" value="adh_short"/>
    <property type="match status" value="1"/>
</dbReference>
<comment type="similarity">
    <text evidence="1 4">Belongs to the short-chain dehydrogenases/reductases (SDR) family.</text>
</comment>
<dbReference type="PANTHER" id="PTHR24321">
    <property type="entry name" value="DEHYDROGENASES, SHORT CHAIN"/>
    <property type="match status" value="1"/>
</dbReference>
<dbReference type="CDD" id="cd05233">
    <property type="entry name" value="SDR_c"/>
    <property type="match status" value="1"/>
</dbReference>
<dbReference type="Gene3D" id="3.40.50.720">
    <property type="entry name" value="NAD(P)-binding Rossmann-like Domain"/>
    <property type="match status" value="1"/>
</dbReference>
<dbReference type="PANTHER" id="PTHR24321:SF8">
    <property type="entry name" value="ESTRADIOL 17-BETA-DEHYDROGENASE 8-RELATED"/>
    <property type="match status" value="1"/>
</dbReference>
<dbReference type="PROSITE" id="PS00061">
    <property type="entry name" value="ADH_SHORT"/>
    <property type="match status" value="1"/>
</dbReference>
<proteinExistence type="inferred from homology"/>
<reference evidence="6" key="1">
    <citation type="journal article" date="2019" name="Int. J. Syst. Evol. Microbiol.">
        <title>The Global Catalogue of Microorganisms (GCM) 10K type strain sequencing project: providing services to taxonomists for standard genome sequencing and annotation.</title>
        <authorList>
            <consortium name="The Broad Institute Genomics Platform"/>
            <consortium name="The Broad Institute Genome Sequencing Center for Infectious Disease"/>
            <person name="Wu L."/>
            <person name="Ma J."/>
        </authorList>
    </citation>
    <scope>NUCLEOTIDE SEQUENCE [LARGE SCALE GENOMIC DNA]</scope>
    <source>
        <strain evidence="6">JCM 18055</strain>
    </source>
</reference>
<gene>
    <name evidence="5" type="ORF">GCM10023215_30300</name>
</gene>
<dbReference type="NCBIfam" id="TIGR03971">
    <property type="entry name" value="SDR_subfam_1"/>
    <property type="match status" value="1"/>
</dbReference>
<protein>
    <submittedName>
        <fullName evidence="5">Mycofactocin-coupled SDR family oxidoreductase</fullName>
    </submittedName>
</protein>
<evidence type="ECO:0000256" key="4">
    <source>
        <dbReference type="RuleBase" id="RU000363"/>
    </source>
</evidence>
<dbReference type="InterPro" id="IPR023985">
    <property type="entry name" value="SDR_subfam_1"/>
</dbReference>
<evidence type="ECO:0000256" key="3">
    <source>
        <dbReference type="ARBA" id="ARBA00023027"/>
    </source>
</evidence>
<keyword evidence="6" id="KW-1185">Reference proteome</keyword>
<dbReference type="PRINTS" id="PR00081">
    <property type="entry name" value="GDHRDH"/>
</dbReference>
<evidence type="ECO:0000256" key="1">
    <source>
        <dbReference type="ARBA" id="ARBA00006484"/>
    </source>
</evidence>
<dbReference type="Proteomes" id="UP001500325">
    <property type="component" value="Unassembled WGS sequence"/>
</dbReference>
<dbReference type="PRINTS" id="PR00080">
    <property type="entry name" value="SDRFAMILY"/>
</dbReference>
<evidence type="ECO:0000313" key="5">
    <source>
        <dbReference type="EMBL" id="GAA4691349.1"/>
    </source>
</evidence>
<name>A0ABP8WLD6_9PSEU</name>
<dbReference type="InterPro" id="IPR020904">
    <property type="entry name" value="Sc_DH/Rdtase_CS"/>
</dbReference>
<evidence type="ECO:0000256" key="2">
    <source>
        <dbReference type="ARBA" id="ARBA00023002"/>
    </source>
</evidence>
<dbReference type="InterPro" id="IPR002347">
    <property type="entry name" value="SDR_fam"/>
</dbReference>
<accession>A0ABP8WLD6</accession>